<evidence type="ECO:0000313" key="1">
    <source>
        <dbReference type="EMBL" id="WRQ85967.1"/>
    </source>
</evidence>
<dbReference type="RefSeq" id="WP_221031479.1">
    <property type="nucleotide sequence ID" value="NZ_CP139781.1"/>
</dbReference>
<dbReference type="EMBL" id="CP139781">
    <property type="protein sequence ID" value="WRQ85967.1"/>
    <property type="molecule type" value="Genomic_DNA"/>
</dbReference>
<organism evidence="1 2">
    <name type="scientific">Actomonas aquatica</name>
    <dbReference type="NCBI Taxonomy" id="2866162"/>
    <lineage>
        <taxon>Bacteria</taxon>
        <taxon>Pseudomonadati</taxon>
        <taxon>Verrucomicrobiota</taxon>
        <taxon>Opitutia</taxon>
        <taxon>Opitutales</taxon>
        <taxon>Opitutaceae</taxon>
        <taxon>Actomonas</taxon>
    </lineage>
</organism>
<name>A0ABZ1C3M5_9BACT</name>
<accession>A0ABZ1C3M5</accession>
<dbReference type="Proteomes" id="UP000738431">
    <property type="component" value="Chromosome"/>
</dbReference>
<dbReference type="InterPro" id="IPR026988">
    <property type="entry name" value="YaaC-like"/>
</dbReference>
<proteinExistence type="predicted"/>
<reference evidence="1 2" key="2">
    <citation type="submission" date="2023-12" db="EMBL/GenBank/DDBJ databases">
        <title>Description of an unclassified Opitutus bacterium of Verrucomicrobiota.</title>
        <authorList>
            <person name="Zhang D.-F."/>
        </authorList>
    </citation>
    <scope>NUCLEOTIDE SEQUENCE [LARGE SCALE GENOMIC DNA]</scope>
    <source>
        <strain evidence="1 2">WL0086</strain>
    </source>
</reference>
<evidence type="ECO:0000313" key="2">
    <source>
        <dbReference type="Proteomes" id="UP000738431"/>
    </source>
</evidence>
<reference evidence="1 2" key="1">
    <citation type="submission" date="2021-08" db="EMBL/GenBank/DDBJ databases">
        <authorList>
            <person name="Zhang D."/>
            <person name="Zhang A."/>
            <person name="Wang L."/>
        </authorList>
    </citation>
    <scope>NUCLEOTIDE SEQUENCE [LARGE SCALE GENOMIC DNA]</scope>
    <source>
        <strain evidence="1 2">WL0086</strain>
    </source>
</reference>
<protein>
    <submittedName>
        <fullName evidence="1">YaaC family protein</fullName>
    </submittedName>
</protein>
<keyword evidence="2" id="KW-1185">Reference proteome</keyword>
<dbReference type="Pfam" id="PF14175">
    <property type="entry name" value="YaaC"/>
    <property type="match status" value="1"/>
</dbReference>
<gene>
    <name evidence="1" type="ORF">K1X11_014230</name>
</gene>
<sequence length="345" mass="39655">MAAIPIKLNNRVIYVQKSIGAPVFGASTVLVDDTWDFVGMWLRRHSTKESVFYWNQARDFYEATQSLAKTAKPLTAYYSALNATKALLLAHRIPHSPYHGVTGKALPGKTSLSNEQVGMRANGVFGALSDYFSEPRPDTGFISLKDILYNLTYLHRAYTVTYTSEPELFIPIDNPHFVRKAQASESWFCCEIAGRRFTRPATLNTLDGFENDPYYNTKKTVVRMKKRFRWKHGGSKHDNIARLTTYHKRVRKHLFYIAGSTRLWYIKRNSDPTGFINRSSSTLTFAALHRISEIARYRPDSLQKHFECRHNWLLSEFINGSLTQYIDEISSEITGADFMPTRIRT</sequence>